<evidence type="ECO:0000313" key="3">
    <source>
        <dbReference type="Proteomes" id="UP001492380"/>
    </source>
</evidence>
<feature type="compositionally biased region" description="Basic and acidic residues" evidence="1">
    <location>
        <begin position="188"/>
        <end position="206"/>
    </location>
</feature>
<accession>A0ABR1YAG0</accession>
<dbReference type="EMBL" id="JBBWRZ010000015">
    <property type="protein sequence ID" value="KAK8222633.1"/>
    <property type="molecule type" value="Genomic_DNA"/>
</dbReference>
<sequence length="206" mass="22866">MDDIEQRGGVGGDNSIIKTSQDLTEHDPWVLAAIQELTKVALECGFWDLDSLDDTSSGPMPYKDHPVWEIVHTKRAELSEEEAIWQRPIWMTADDGLPCVYWIPNLRLAFAAADRGPSSSVPSDVHSDDFDEEELRGRRQTPRPMHATSVSVADEGDDLRGEAEGDTHVLHTKEEDFVKEAEEDESKDSDGGKSTTESEGKDIASK</sequence>
<keyword evidence="3" id="KW-1185">Reference proteome</keyword>
<proteinExistence type="predicted"/>
<gene>
    <name evidence="2" type="ORF">HDK90DRAFT_538092</name>
</gene>
<dbReference type="Proteomes" id="UP001492380">
    <property type="component" value="Unassembled WGS sequence"/>
</dbReference>
<reference evidence="2 3" key="1">
    <citation type="submission" date="2024-04" db="EMBL/GenBank/DDBJ databases">
        <title>Phyllosticta paracitricarpa is synonymous to the EU quarantine fungus P. citricarpa based on phylogenomic analyses.</title>
        <authorList>
            <consortium name="Lawrence Berkeley National Laboratory"/>
            <person name="Van Ingen-Buijs V.A."/>
            <person name="Van Westerhoven A.C."/>
            <person name="Haridas S."/>
            <person name="Skiadas P."/>
            <person name="Martin F."/>
            <person name="Groenewald J.Z."/>
            <person name="Crous P.W."/>
            <person name="Seidl M.F."/>
        </authorList>
    </citation>
    <scope>NUCLEOTIDE SEQUENCE [LARGE SCALE GENOMIC DNA]</scope>
    <source>
        <strain evidence="2 3">CBS 123374</strain>
    </source>
</reference>
<organism evidence="2 3">
    <name type="scientific">Phyllosticta capitalensis</name>
    <dbReference type="NCBI Taxonomy" id="121624"/>
    <lineage>
        <taxon>Eukaryota</taxon>
        <taxon>Fungi</taxon>
        <taxon>Dikarya</taxon>
        <taxon>Ascomycota</taxon>
        <taxon>Pezizomycotina</taxon>
        <taxon>Dothideomycetes</taxon>
        <taxon>Dothideomycetes incertae sedis</taxon>
        <taxon>Botryosphaeriales</taxon>
        <taxon>Phyllostictaceae</taxon>
        <taxon>Phyllosticta</taxon>
    </lineage>
</organism>
<evidence type="ECO:0000313" key="2">
    <source>
        <dbReference type="EMBL" id="KAK8222633.1"/>
    </source>
</evidence>
<evidence type="ECO:0000256" key="1">
    <source>
        <dbReference type="SAM" id="MobiDB-lite"/>
    </source>
</evidence>
<comment type="caution">
    <text evidence="2">The sequence shown here is derived from an EMBL/GenBank/DDBJ whole genome shotgun (WGS) entry which is preliminary data.</text>
</comment>
<feature type="region of interest" description="Disordered" evidence="1">
    <location>
        <begin position="115"/>
        <end position="206"/>
    </location>
</feature>
<name>A0ABR1YAG0_9PEZI</name>
<feature type="compositionally biased region" description="Basic and acidic residues" evidence="1">
    <location>
        <begin position="158"/>
        <end position="180"/>
    </location>
</feature>
<protein>
    <submittedName>
        <fullName evidence="2">Uncharacterized protein</fullName>
    </submittedName>
</protein>